<evidence type="ECO:0000256" key="3">
    <source>
        <dbReference type="ARBA" id="ARBA00013368"/>
    </source>
</evidence>
<sequence>MKPLDLNMKSFLGFKESTHVDFRPLYEDKIFLVTGPTGAGKTSIFDAICYALYGEGSGSTRTRAKCFRSQLAEEKEDMEVSLSFEVRGELYHVRRVETPKGVNKAYFYRESDPEKMLVKIKEVNQEIEEIIGLNLDQFKKIVMIPQGEFREFLTAGTKDKSEILKKLFSTEQYERLQWRIKEKFDETRNVDKVLVLKFDEILKEAGMEGKDIEMGPDALLESLQAAEEEIVNLEKEIKGFDKKCREIEKEIAEAEKNNQDLAVFQKAFEEYTRYRNLKRVYEEKDRELKLLRKISAITHTEKQLADKEADIRKLQSELKNLGEDRKKVSGYMERCRKKLQSATEEVKVLDDKKTEKTRLENLLTRSKRLGEAYVSLNELKRSGQEIDRKLDYLRKKENELKAYREEEQELSRALHDAKMKQVELKLSLQESNARLKALVTLFNKAQKRDEIESNIRLLRKEEENIQRNIEVASNAYDHELAKRNENYAYILRSQLHEHEPCPVCGSYEHPSVVKEVRSYDEDLLSTLEEKLKKLEKSLQEKKSDIRNGIRHFEDLAEEIILLGDESQISIFKVDDLRIVGGDEKEKYRRLENKLAESMNAVNKFTTKLDGVEARSELCRKELEVMEDVMKEHDENSAKLHDIKGEIRSLEADGVPKESIGILHQIREAQRIIDDISSRLEEAKKHFEECQNQEQHLSGRETAMNQTLISSLEAAKSLKDEFFTSLLKADVTREVYEMNKHNVPEMDSIEADITSFFKGYNAVKGVYENLREHGEPLRFMEIEPLKTRLLECGKEFDEKKSLHKVKGILVYNLKRSHMRLQEIHESYLSNQKKLTVLQDLYDTANLGMGFETFVQSYYFEGILLRANERLRKMSEGRYKLKRRDETENRREKIGLGLDVFDEYTGRERDVQSLSGGESFKASLSLALGLSDFIESHKGSVNLETIFIDEGFGSLDQDSLDNALESLMELNVSGRIVGIISHVTELKDRIPGRIEVKSIPGKGSSIKVNGGI</sequence>
<dbReference type="PANTHER" id="PTHR32114:SF2">
    <property type="entry name" value="ABC TRANSPORTER ABCH.3"/>
    <property type="match status" value="1"/>
</dbReference>
<reference evidence="6" key="1">
    <citation type="submission" date="2021-03" db="EMBL/GenBank/DDBJ databases">
        <title>Proteiniclasticum marinus sp. nov., isolated from tidal flat sediment.</title>
        <authorList>
            <person name="Namirimu T."/>
            <person name="Yang J.-A."/>
            <person name="Yang S.-H."/>
            <person name="Kim Y.-J."/>
            <person name="Kwon K.K."/>
        </authorList>
    </citation>
    <scope>NUCLEOTIDE SEQUENCE</scope>
    <source>
        <strain evidence="6">SCR006</strain>
    </source>
</reference>
<evidence type="ECO:0000256" key="2">
    <source>
        <dbReference type="ARBA" id="ARBA00011322"/>
    </source>
</evidence>
<keyword evidence="4" id="KW-0175">Coiled coil</keyword>
<evidence type="ECO:0000259" key="5">
    <source>
        <dbReference type="Pfam" id="PF13476"/>
    </source>
</evidence>
<dbReference type="Pfam" id="PF13558">
    <property type="entry name" value="SbcC_Walker_B"/>
    <property type="match status" value="1"/>
</dbReference>
<dbReference type="AlphaFoldDB" id="A0A939H6U7"/>
<evidence type="ECO:0000313" key="7">
    <source>
        <dbReference type="Proteomes" id="UP000664218"/>
    </source>
</evidence>
<protein>
    <recommendedName>
        <fullName evidence="3">Nuclease SbcCD subunit C</fullName>
    </recommendedName>
</protein>
<feature type="coiled-coil region" evidence="4">
    <location>
        <begin position="216"/>
        <end position="420"/>
    </location>
</feature>
<dbReference type="Gene3D" id="3.40.50.300">
    <property type="entry name" value="P-loop containing nucleotide triphosphate hydrolases"/>
    <property type="match status" value="2"/>
</dbReference>
<dbReference type="InterPro" id="IPR038729">
    <property type="entry name" value="Rad50/SbcC_AAA"/>
</dbReference>
<dbReference type="InterPro" id="IPR027417">
    <property type="entry name" value="P-loop_NTPase"/>
</dbReference>
<dbReference type="EMBL" id="JAFNJU010000001">
    <property type="protein sequence ID" value="MBO1263554.1"/>
    <property type="molecule type" value="Genomic_DNA"/>
</dbReference>
<dbReference type="SUPFAM" id="SSF52540">
    <property type="entry name" value="P-loop containing nucleoside triphosphate hydrolases"/>
    <property type="match status" value="1"/>
</dbReference>
<feature type="domain" description="Rad50/SbcC-type AAA" evidence="5">
    <location>
        <begin position="6"/>
        <end position="243"/>
    </location>
</feature>
<accession>A0A939H6U7</accession>
<dbReference type="PANTHER" id="PTHR32114">
    <property type="entry name" value="ABC TRANSPORTER ABCH.3"/>
    <property type="match status" value="1"/>
</dbReference>
<feature type="coiled-coil region" evidence="4">
    <location>
        <begin position="665"/>
        <end position="692"/>
    </location>
</feature>
<dbReference type="Pfam" id="PF13476">
    <property type="entry name" value="AAA_23"/>
    <property type="match status" value="1"/>
</dbReference>
<evidence type="ECO:0000256" key="1">
    <source>
        <dbReference type="ARBA" id="ARBA00006930"/>
    </source>
</evidence>
<keyword evidence="7" id="KW-1185">Reference proteome</keyword>
<evidence type="ECO:0000313" key="6">
    <source>
        <dbReference type="EMBL" id="MBO1263554.1"/>
    </source>
</evidence>
<evidence type="ECO:0000256" key="4">
    <source>
        <dbReference type="SAM" id="Coils"/>
    </source>
</evidence>
<dbReference type="GO" id="GO:0006302">
    <property type="term" value="P:double-strand break repair"/>
    <property type="evidence" value="ECO:0007669"/>
    <property type="project" value="InterPro"/>
</dbReference>
<dbReference type="RefSeq" id="WP_207598073.1">
    <property type="nucleotide sequence ID" value="NZ_JAFNJU010000001.1"/>
</dbReference>
<gene>
    <name evidence="6" type="ORF">J3A84_00680</name>
</gene>
<comment type="similarity">
    <text evidence="1">Belongs to the SMC family. SbcC subfamily.</text>
</comment>
<dbReference type="GO" id="GO:0016887">
    <property type="term" value="F:ATP hydrolysis activity"/>
    <property type="evidence" value="ECO:0007669"/>
    <property type="project" value="InterPro"/>
</dbReference>
<dbReference type="Proteomes" id="UP000664218">
    <property type="component" value="Unassembled WGS sequence"/>
</dbReference>
<proteinExistence type="inferred from homology"/>
<name>A0A939H6U7_9CLOT</name>
<comment type="caution">
    <text evidence="6">The sequence shown here is derived from an EMBL/GenBank/DDBJ whole genome shotgun (WGS) entry which is preliminary data.</text>
</comment>
<organism evidence="6 7">
    <name type="scientific">Proteiniclasticum aestuarii</name>
    <dbReference type="NCBI Taxonomy" id="2817862"/>
    <lineage>
        <taxon>Bacteria</taxon>
        <taxon>Bacillati</taxon>
        <taxon>Bacillota</taxon>
        <taxon>Clostridia</taxon>
        <taxon>Eubacteriales</taxon>
        <taxon>Clostridiaceae</taxon>
        <taxon>Proteiniclasticum</taxon>
    </lineage>
</organism>
<feature type="coiled-coil region" evidence="4">
    <location>
        <begin position="444"/>
        <end position="475"/>
    </location>
</feature>
<comment type="subunit">
    <text evidence="2">Heterodimer of SbcC and SbcD.</text>
</comment>